<dbReference type="EMBL" id="FCOC02000025">
    <property type="protein sequence ID" value="SAL51002.1"/>
    <property type="molecule type" value="Genomic_DNA"/>
</dbReference>
<dbReference type="AlphaFoldDB" id="A0A158I324"/>
<evidence type="ECO:0000313" key="1">
    <source>
        <dbReference type="EMBL" id="SAL51002.1"/>
    </source>
</evidence>
<sequence length="121" mass="12888">MVGTALSDCIGRRWAEGATEQRKVNAPSRIPDGDKAVELVLTVFKQALRRLGIGDYVIRRGLRFVHALHAQCVTTDLDIVVVTSFGAFVVCVMSFQGSVEPGPNVETLIAAGPGGHPNSSI</sequence>
<accession>A0A158I324</accession>
<name>A0A158I324_CABSO</name>
<evidence type="ECO:0000313" key="2">
    <source>
        <dbReference type="Proteomes" id="UP000054893"/>
    </source>
</evidence>
<gene>
    <name evidence="1" type="ORF">AWB64_05418</name>
</gene>
<proteinExistence type="predicted"/>
<reference evidence="1 2" key="1">
    <citation type="submission" date="2016-01" db="EMBL/GenBank/DDBJ databases">
        <authorList>
            <person name="Oliw E.H."/>
        </authorList>
    </citation>
    <scope>NUCLEOTIDE SEQUENCE [LARGE SCALE GENOMIC DNA]</scope>
    <source>
        <strain evidence="1">LMG 22029</strain>
    </source>
</reference>
<protein>
    <submittedName>
        <fullName evidence="1">Uncharacterized protein</fullName>
    </submittedName>
</protein>
<organism evidence="1 2">
    <name type="scientific">Caballeronia sordidicola</name>
    <name type="common">Burkholderia sordidicola</name>
    <dbReference type="NCBI Taxonomy" id="196367"/>
    <lineage>
        <taxon>Bacteria</taxon>
        <taxon>Pseudomonadati</taxon>
        <taxon>Pseudomonadota</taxon>
        <taxon>Betaproteobacteria</taxon>
        <taxon>Burkholderiales</taxon>
        <taxon>Burkholderiaceae</taxon>
        <taxon>Caballeronia</taxon>
    </lineage>
</organism>
<dbReference type="Proteomes" id="UP000054893">
    <property type="component" value="Unassembled WGS sequence"/>
</dbReference>